<comment type="similarity">
    <text evidence="1 3">Belongs to the short-chain dehydrogenases/reductases (SDR) family.</text>
</comment>
<dbReference type="SUPFAM" id="SSF51735">
    <property type="entry name" value="NAD(P)-binding Rossmann-fold domains"/>
    <property type="match status" value="1"/>
</dbReference>
<reference evidence="4 5" key="1">
    <citation type="journal article" date="2018" name="New Phytol.">
        <title>Phylogenomics of Endogonaceae and evolution of mycorrhizas within Mucoromycota.</title>
        <authorList>
            <person name="Chang Y."/>
            <person name="Desiro A."/>
            <person name="Na H."/>
            <person name="Sandor L."/>
            <person name="Lipzen A."/>
            <person name="Clum A."/>
            <person name="Barry K."/>
            <person name="Grigoriev I.V."/>
            <person name="Martin F.M."/>
            <person name="Stajich J.E."/>
            <person name="Smith M.E."/>
            <person name="Bonito G."/>
            <person name="Spatafora J.W."/>
        </authorList>
    </citation>
    <scope>NUCLEOTIDE SEQUENCE [LARGE SCALE GENOMIC DNA]</scope>
    <source>
        <strain evidence="4 5">AD002</strain>
    </source>
</reference>
<dbReference type="PRINTS" id="PR00080">
    <property type="entry name" value="SDRFAMILY"/>
</dbReference>
<gene>
    <name evidence="4" type="ORF">BC938DRAFT_482688</name>
</gene>
<evidence type="ECO:0000256" key="1">
    <source>
        <dbReference type="ARBA" id="ARBA00006484"/>
    </source>
</evidence>
<keyword evidence="2" id="KW-0560">Oxidoreductase</keyword>
<dbReference type="InterPro" id="IPR036291">
    <property type="entry name" value="NAD(P)-bd_dom_sf"/>
</dbReference>
<evidence type="ECO:0000256" key="2">
    <source>
        <dbReference type="ARBA" id="ARBA00023002"/>
    </source>
</evidence>
<protein>
    <submittedName>
        <fullName evidence="4">Uncharacterized protein</fullName>
    </submittedName>
</protein>
<dbReference type="EMBL" id="RBNJ01007741">
    <property type="protein sequence ID" value="RUS27824.1"/>
    <property type="molecule type" value="Genomic_DNA"/>
</dbReference>
<evidence type="ECO:0000313" key="5">
    <source>
        <dbReference type="Proteomes" id="UP000274822"/>
    </source>
</evidence>
<dbReference type="PANTHER" id="PTHR42901">
    <property type="entry name" value="ALCOHOL DEHYDROGENASE"/>
    <property type="match status" value="1"/>
</dbReference>
<evidence type="ECO:0000256" key="3">
    <source>
        <dbReference type="RuleBase" id="RU000363"/>
    </source>
</evidence>
<name>A0A433QDK6_9FUNG</name>
<dbReference type="PRINTS" id="PR00081">
    <property type="entry name" value="GDHRDH"/>
</dbReference>
<dbReference type="AlphaFoldDB" id="A0A433QDK6"/>
<dbReference type="Gene3D" id="3.40.50.720">
    <property type="entry name" value="NAD(P)-binding Rossmann-like Domain"/>
    <property type="match status" value="1"/>
</dbReference>
<dbReference type="Proteomes" id="UP000274822">
    <property type="component" value="Unassembled WGS sequence"/>
</dbReference>
<dbReference type="PANTHER" id="PTHR42901:SF1">
    <property type="entry name" value="ALCOHOL DEHYDROGENASE"/>
    <property type="match status" value="1"/>
</dbReference>
<dbReference type="GO" id="GO:0016491">
    <property type="term" value="F:oxidoreductase activity"/>
    <property type="evidence" value="ECO:0007669"/>
    <property type="project" value="UniProtKB-KW"/>
</dbReference>
<dbReference type="InterPro" id="IPR002347">
    <property type="entry name" value="SDR_fam"/>
</dbReference>
<sequence>MGRLEGKTVLISGASAGIGEATAKEFARAGSNLARILTARRVERLESLKKELLTKYPSIKVHAVDMDVRNRSAVEKAIASLPNDLKDVDVLVNNAGLVIGLDKVADVTSDAIDTMIDTNVKGLLYLTQAVLPRMKERQQGHIINIGSVSGMERWQAGIPRWCCVLRYEKSYALPLTSMFVSPSRDSGGALCILIRLPLCFTLTASKHAVDAITRALSLELVDSPLRVTEVNPGKFFSSKTGPSWLFQVKAFRFMVIHSIFSPFSNIPSGMVETEFSVVRFGGDQNKADSVYKGLQPLSGEDVAEIIVFAASRPPHVNIADVLVFPTNQADARTTHRQA</sequence>
<accession>A0A433QDK6</accession>
<keyword evidence="5" id="KW-1185">Reference proteome</keyword>
<proteinExistence type="inferred from homology"/>
<organism evidence="4 5">
    <name type="scientific">Jimgerdemannia flammicorona</name>
    <dbReference type="NCBI Taxonomy" id="994334"/>
    <lineage>
        <taxon>Eukaryota</taxon>
        <taxon>Fungi</taxon>
        <taxon>Fungi incertae sedis</taxon>
        <taxon>Mucoromycota</taxon>
        <taxon>Mucoromycotina</taxon>
        <taxon>Endogonomycetes</taxon>
        <taxon>Endogonales</taxon>
        <taxon>Endogonaceae</taxon>
        <taxon>Jimgerdemannia</taxon>
    </lineage>
</organism>
<evidence type="ECO:0000313" key="4">
    <source>
        <dbReference type="EMBL" id="RUS27824.1"/>
    </source>
</evidence>
<comment type="caution">
    <text evidence="4">The sequence shown here is derived from an EMBL/GenBank/DDBJ whole genome shotgun (WGS) entry which is preliminary data.</text>
</comment>
<dbReference type="Pfam" id="PF00106">
    <property type="entry name" value="adh_short"/>
    <property type="match status" value="1"/>
</dbReference>